<evidence type="ECO:0000259" key="16">
    <source>
        <dbReference type="Pfam" id="PF02875"/>
    </source>
</evidence>
<evidence type="ECO:0000259" key="17">
    <source>
        <dbReference type="Pfam" id="PF08245"/>
    </source>
</evidence>
<evidence type="ECO:0000259" key="15">
    <source>
        <dbReference type="Pfam" id="PF01225"/>
    </source>
</evidence>
<dbReference type="InterPro" id="IPR000713">
    <property type="entry name" value="Mur_ligase_N"/>
</dbReference>
<dbReference type="Gene3D" id="3.40.1190.10">
    <property type="entry name" value="Mur-like, catalytic domain"/>
    <property type="match status" value="1"/>
</dbReference>
<comment type="function">
    <text evidence="14">Cell wall formation.</text>
</comment>
<dbReference type="Pfam" id="PF01225">
    <property type="entry name" value="Mur_ligase"/>
    <property type="match status" value="1"/>
</dbReference>
<dbReference type="InterPro" id="IPR004101">
    <property type="entry name" value="Mur_ligase_C"/>
</dbReference>
<dbReference type="GO" id="GO:0051301">
    <property type="term" value="P:cell division"/>
    <property type="evidence" value="ECO:0007669"/>
    <property type="project" value="UniProtKB-KW"/>
</dbReference>
<dbReference type="SUPFAM" id="SSF53623">
    <property type="entry name" value="MurD-like peptide ligases, catalytic domain"/>
    <property type="match status" value="1"/>
</dbReference>
<evidence type="ECO:0000256" key="14">
    <source>
        <dbReference type="HAMAP-Rule" id="MF_00046"/>
    </source>
</evidence>
<dbReference type="InterPro" id="IPR050061">
    <property type="entry name" value="MurCDEF_pg_biosynth"/>
</dbReference>
<keyword evidence="9 14" id="KW-0133">Cell shape</keyword>
<evidence type="ECO:0000256" key="9">
    <source>
        <dbReference type="ARBA" id="ARBA00022960"/>
    </source>
</evidence>
<dbReference type="NCBIfam" id="TIGR01082">
    <property type="entry name" value="murC"/>
    <property type="match status" value="1"/>
</dbReference>
<evidence type="ECO:0000256" key="2">
    <source>
        <dbReference type="ARBA" id="ARBA00004752"/>
    </source>
</evidence>
<accession>A0A4R9G6I4</accession>
<keyword evidence="6 14" id="KW-0132">Cell division</keyword>
<dbReference type="EC" id="6.3.2.8" evidence="3 14"/>
<keyword evidence="4 14" id="KW-0963">Cytoplasm</keyword>
<keyword evidence="12 14" id="KW-0961">Cell wall biogenesis/degradation</keyword>
<dbReference type="GO" id="GO:0008360">
    <property type="term" value="P:regulation of cell shape"/>
    <property type="evidence" value="ECO:0007669"/>
    <property type="project" value="UniProtKB-KW"/>
</dbReference>
<evidence type="ECO:0000256" key="1">
    <source>
        <dbReference type="ARBA" id="ARBA00004496"/>
    </source>
</evidence>
<organism evidence="18 19">
    <name type="scientific">Leptospira fletcheri</name>
    <dbReference type="NCBI Taxonomy" id="2484981"/>
    <lineage>
        <taxon>Bacteria</taxon>
        <taxon>Pseudomonadati</taxon>
        <taxon>Spirochaetota</taxon>
        <taxon>Spirochaetia</taxon>
        <taxon>Leptospirales</taxon>
        <taxon>Leptospiraceae</taxon>
        <taxon>Leptospira</taxon>
    </lineage>
</organism>
<dbReference type="GO" id="GO:0071555">
    <property type="term" value="P:cell wall organization"/>
    <property type="evidence" value="ECO:0007669"/>
    <property type="project" value="UniProtKB-KW"/>
</dbReference>
<evidence type="ECO:0000256" key="3">
    <source>
        <dbReference type="ARBA" id="ARBA00012211"/>
    </source>
</evidence>
<keyword evidence="5 14" id="KW-0436">Ligase</keyword>
<comment type="caution">
    <text evidence="18">The sequence shown here is derived from an EMBL/GenBank/DDBJ whole genome shotgun (WGS) entry which is preliminary data.</text>
</comment>
<comment type="subcellular location">
    <subcellularLocation>
        <location evidence="1 14">Cytoplasm</location>
    </subcellularLocation>
</comment>
<evidence type="ECO:0000256" key="6">
    <source>
        <dbReference type="ARBA" id="ARBA00022618"/>
    </source>
</evidence>
<dbReference type="GO" id="GO:0008763">
    <property type="term" value="F:UDP-N-acetylmuramate-L-alanine ligase activity"/>
    <property type="evidence" value="ECO:0007669"/>
    <property type="project" value="UniProtKB-UniRule"/>
</dbReference>
<comment type="similarity">
    <text evidence="14">Belongs to the MurCDEF family.</text>
</comment>
<dbReference type="SUPFAM" id="SSF51984">
    <property type="entry name" value="MurCD N-terminal domain"/>
    <property type="match status" value="1"/>
</dbReference>
<evidence type="ECO:0000256" key="13">
    <source>
        <dbReference type="ARBA" id="ARBA00047833"/>
    </source>
</evidence>
<dbReference type="GO" id="GO:0005524">
    <property type="term" value="F:ATP binding"/>
    <property type="evidence" value="ECO:0007669"/>
    <property type="project" value="UniProtKB-UniRule"/>
</dbReference>
<dbReference type="InterPro" id="IPR005758">
    <property type="entry name" value="UDP-N-AcMur_Ala_ligase_MurC"/>
</dbReference>
<comment type="catalytic activity">
    <reaction evidence="13 14">
        <text>UDP-N-acetyl-alpha-D-muramate + L-alanine + ATP = UDP-N-acetyl-alpha-D-muramoyl-L-alanine + ADP + phosphate + H(+)</text>
        <dbReference type="Rhea" id="RHEA:23372"/>
        <dbReference type="ChEBI" id="CHEBI:15378"/>
        <dbReference type="ChEBI" id="CHEBI:30616"/>
        <dbReference type="ChEBI" id="CHEBI:43474"/>
        <dbReference type="ChEBI" id="CHEBI:57972"/>
        <dbReference type="ChEBI" id="CHEBI:70757"/>
        <dbReference type="ChEBI" id="CHEBI:83898"/>
        <dbReference type="ChEBI" id="CHEBI:456216"/>
        <dbReference type="EC" id="6.3.2.8"/>
    </reaction>
</comment>
<dbReference type="UniPathway" id="UPA00219"/>
<evidence type="ECO:0000256" key="4">
    <source>
        <dbReference type="ARBA" id="ARBA00022490"/>
    </source>
</evidence>
<dbReference type="OrthoDB" id="9804126at2"/>
<evidence type="ECO:0000256" key="5">
    <source>
        <dbReference type="ARBA" id="ARBA00022598"/>
    </source>
</evidence>
<keyword evidence="10 14" id="KW-0573">Peptidoglycan synthesis</keyword>
<comment type="pathway">
    <text evidence="2 14">Cell wall biogenesis; peptidoglycan biosynthesis.</text>
</comment>
<dbReference type="RefSeq" id="WP_135769059.1">
    <property type="nucleotide sequence ID" value="NZ_RQET01000013.1"/>
</dbReference>
<dbReference type="Gene3D" id="3.90.190.20">
    <property type="entry name" value="Mur ligase, C-terminal domain"/>
    <property type="match status" value="1"/>
</dbReference>
<keyword evidence="8 14" id="KW-0067">ATP-binding</keyword>
<dbReference type="InterPro" id="IPR036615">
    <property type="entry name" value="Mur_ligase_C_dom_sf"/>
</dbReference>
<dbReference type="Pfam" id="PF08245">
    <property type="entry name" value="Mur_ligase_M"/>
    <property type="match status" value="1"/>
</dbReference>
<dbReference type="EMBL" id="RQET01000013">
    <property type="protein sequence ID" value="TGK06377.1"/>
    <property type="molecule type" value="Genomic_DNA"/>
</dbReference>
<feature type="domain" description="Mur ligase N-terminal catalytic" evidence="15">
    <location>
        <begin position="18"/>
        <end position="111"/>
    </location>
</feature>
<name>A0A4R9G6I4_9LEPT</name>
<evidence type="ECO:0000313" key="18">
    <source>
        <dbReference type="EMBL" id="TGK06377.1"/>
    </source>
</evidence>
<keyword evidence="19" id="KW-1185">Reference proteome</keyword>
<dbReference type="SUPFAM" id="SSF53244">
    <property type="entry name" value="MurD-like peptide ligases, peptide-binding domain"/>
    <property type="match status" value="1"/>
</dbReference>
<dbReference type="GO" id="GO:0005737">
    <property type="term" value="C:cytoplasm"/>
    <property type="evidence" value="ECO:0007669"/>
    <property type="project" value="UniProtKB-SubCell"/>
</dbReference>
<gene>
    <name evidence="14 18" type="primary">murC</name>
    <name evidence="18" type="ORF">EHO60_15160</name>
</gene>
<evidence type="ECO:0000256" key="7">
    <source>
        <dbReference type="ARBA" id="ARBA00022741"/>
    </source>
</evidence>
<dbReference type="Pfam" id="PF02875">
    <property type="entry name" value="Mur_ligase_C"/>
    <property type="match status" value="1"/>
</dbReference>
<proteinExistence type="inferred from homology"/>
<dbReference type="Proteomes" id="UP000298458">
    <property type="component" value="Unassembled WGS sequence"/>
</dbReference>
<evidence type="ECO:0000256" key="11">
    <source>
        <dbReference type="ARBA" id="ARBA00023306"/>
    </source>
</evidence>
<dbReference type="GO" id="GO:0009252">
    <property type="term" value="P:peptidoglycan biosynthetic process"/>
    <property type="evidence" value="ECO:0007669"/>
    <property type="project" value="UniProtKB-UniRule"/>
</dbReference>
<protein>
    <recommendedName>
        <fullName evidence="3 14">UDP-N-acetylmuramate--L-alanine ligase</fullName>
        <ecNumber evidence="3 14">6.3.2.8</ecNumber>
    </recommendedName>
    <alternativeName>
        <fullName evidence="14">UDP-N-acetylmuramoyl-L-alanine synthetase</fullName>
    </alternativeName>
</protein>
<keyword evidence="11 14" id="KW-0131">Cell cycle</keyword>
<reference evidence="18" key="1">
    <citation type="journal article" date="2019" name="PLoS Negl. Trop. Dis.">
        <title>Revisiting the worldwide diversity of Leptospira species in the environment.</title>
        <authorList>
            <person name="Vincent A.T."/>
            <person name="Schiettekatte O."/>
            <person name="Bourhy P."/>
            <person name="Veyrier F.J."/>
            <person name="Picardeau M."/>
        </authorList>
    </citation>
    <scope>NUCLEOTIDE SEQUENCE [LARGE SCALE GENOMIC DNA]</scope>
    <source>
        <strain evidence="18">SSW15</strain>
    </source>
</reference>
<evidence type="ECO:0000256" key="8">
    <source>
        <dbReference type="ARBA" id="ARBA00022840"/>
    </source>
</evidence>
<feature type="domain" description="Mur ligase C-terminal" evidence="16">
    <location>
        <begin position="327"/>
        <end position="456"/>
    </location>
</feature>
<keyword evidence="7 14" id="KW-0547">Nucleotide-binding</keyword>
<sequence length="478" mass="51906">MSEIEFSGLELPFSKPFFLGIGGSGMSSLAHILIDLGMPVAGYDGKKSSTTAELEKKGAKIYGRHDEIPASFDAAIYSSAVKIGAHPVANIFEKRNIPFYHRSRVLHDCFSHRIGIAVAGSHGKTTTAAMTSFLLDAVGMDPSVMVGGEVAFLGGKGGRFGSGEFAVFESDESDGTFLNHDAPIRILTNIDDDHLDYFKTRENLLAAFGEFVRKGSRRVILNLDDPGIRECLHSVDTRERIFGFTEILPDGWSKSMQSAASDSSVPYKLESGTLTFLYRAEEISFRSKFPGAHYLRNSLAAVMAGIEAGIPAKRGAEVVSGYSGVKRRLEFMGSKSGVDVYDDYGHHPTEVRAVLASMREMSATGGKTIVLFQPHRYTRTENLYKEFAESLDTGDLVYLLPIYSAGEDPISGVGSELIAKSMKKKVQILSEDVQAGCKELSLCLEKGDKLLTLGAGNVRDWGLQFLSYSKADSGISPV</sequence>
<dbReference type="AlphaFoldDB" id="A0A4R9G6I4"/>
<dbReference type="PANTHER" id="PTHR43445">
    <property type="entry name" value="UDP-N-ACETYLMURAMATE--L-ALANINE LIGASE-RELATED"/>
    <property type="match status" value="1"/>
</dbReference>
<evidence type="ECO:0000313" key="19">
    <source>
        <dbReference type="Proteomes" id="UP000298458"/>
    </source>
</evidence>
<feature type="domain" description="Mur ligase central" evidence="17">
    <location>
        <begin position="118"/>
        <end position="304"/>
    </location>
</feature>
<evidence type="ECO:0000256" key="10">
    <source>
        <dbReference type="ARBA" id="ARBA00022984"/>
    </source>
</evidence>
<evidence type="ECO:0000256" key="12">
    <source>
        <dbReference type="ARBA" id="ARBA00023316"/>
    </source>
</evidence>
<dbReference type="PANTHER" id="PTHR43445:SF3">
    <property type="entry name" value="UDP-N-ACETYLMURAMATE--L-ALANINE LIGASE"/>
    <property type="match status" value="1"/>
</dbReference>
<dbReference type="InterPro" id="IPR013221">
    <property type="entry name" value="Mur_ligase_cen"/>
</dbReference>
<feature type="binding site" evidence="14">
    <location>
        <begin position="120"/>
        <end position="126"/>
    </location>
    <ligand>
        <name>ATP</name>
        <dbReference type="ChEBI" id="CHEBI:30616"/>
    </ligand>
</feature>
<dbReference type="HAMAP" id="MF_00046">
    <property type="entry name" value="MurC"/>
    <property type="match status" value="1"/>
</dbReference>
<dbReference type="InterPro" id="IPR036565">
    <property type="entry name" value="Mur-like_cat_sf"/>
</dbReference>
<dbReference type="Gene3D" id="3.40.50.720">
    <property type="entry name" value="NAD(P)-binding Rossmann-like Domain"/>
    <property type="match status" value="1"/>
</dbReference>